<dbReference type="PANTHER" id="PTHR30309">
    <property type="entry name" value="INNER MEMBRANE PROTEIN YGIH"/>
    <property type="match status" value="1"/>
</dbReference>
<evidence type="ECO:0000256" key="8">
    <source>
        <dbReference type="ARBA" id="ARBA00023209"/>
    </source>
</evidence>
<evidence type="ECO:0000256" key="3">
    <source>
        <dbReference type="ARBA" id="ARBA00022679"/>
    </source>
</evidence>
<evidence type="ECO:0000256" key="7">
    <source>
        <dbReference type="ARBA" id="ARBA00023136"/>
    </source>
</evidence>
<dbReference type="RefSeq" id="WP_075063211.1">
    <property type="nucleotide sequence ID" value="NZ_LGCL01000026.1"/>
</dbReference>
<evidence type="ECO:0000256" key="10">
    <source>
        <dbReference type="SAM" id="Phobius"/>
    </source>
</evidence>
<evidence type="ECO:0008006" key="13">
    <source>
        <dbReference type="Google" id="ProtNLM"/>
    </source>
</evidence>
<reference evidence="11 12" key="1">
    <citation type="submission" date="2015-07" db="EMBL/GenBank/DDBJ databases">
        <title>Genome sequence of Ornatilinea apprima DSM 23815.</title>
        <authorList>
            <person name="Hemp J."/>
            <person name="Ward L.M."/>
            <person name="Pace L.A."/>
            <person name="Fischer W.W."/>
        </authorList>
    </citation>
    <scope>NUCLEOTIDE SEQUENCE [LARGE SCALE GENOMIC DNA]</scope>
    <source>
        <strain evidence="11 12">P3M-1</strain>
    </source>
</reference>
<dbReference type="SMART" id="SM01207">
    <property type="entry name" value="G3P_acyltransf"/>
    <property type="match status" value="1"/>
</dbReference>
<dbReference type="GO" id="GO:0005886">
    <property type="term" value="C:plasma membrane"/>
    <property type="evidence" value="ECO:0007669"/>
    <property type="project" value="InterPro"/>
</dbReference>
<sequence length="237" mass="26124">MNLFVLSTVCVVSYLLGAISFSRIAAKKYAPEENWVDSRVVASTTREEFTLTGISATTIGNRLGEKAGCLVGILDMSKAFVPALALRLLFPEQPYHLAAAVMAMVGHNWPVYYGFKGGHGYSTVYGGLLAIDPIGAIVSSVVGMALGLFVVRDFMVAYLSGMWLLIPWMWLRWQDPLMVAYALAVNVIFMLAMIPEIKQVKSGLEKHGKSDLRTSMQDWPMGRGILKMADKLNIRLE</sequence>
<keyword evidence="8" id="KW-0594">Phospholipid biosynthesis</keyword>
<evidence type="ECO:0000313" key="12">
    <source>
        <dbReference type="Proteomes" id="UP000050417"/>
    </source>
</evidence>
<gene>
    <name evidence="11" type="ORF">ADN00_11765</name>
</gene>
<evidence type="ECO:0000256" key="4">
    <source>
        <dbReference type="ARBA" id="ARBA00022692"/>
    </source>
</evidence>
<evidence type="ECO:0000256" key="6">
    <source>
        <dbReference type="ARBA" id="ARBA00023098"/>
    </source>
</evidence>
<dbReference type="STRING" id="1134406.ADN00_11765"/>
<evidence type="ECO:0000256" key="1">
    <source>
        <dbReference type="ARBA" id="ARBA00022475"/>
    </source>
</evidence>
<evidence type="ECO:0000256" key="2">
    <source>
        <dbReference type="ARBA" id="ARBA00022516"/>
    </source>
</evidence>
<protein>
    <recommendedName>
        <fullName evidence="13">Glycerol-3-phosphate acyltransferase</fullName>
    </recommendedName>
</protein>
<dbReference type="InterPro" id="IPR003811">
    <property type="entry name" value="G3P_acylTferase_PlsY"/>
</dbReference>
<keyword evidence="3" id="KW-0808">Transferase</keyword>
<dbReference type="PANTHER" id="PTHR30309:SF0">
    <property type="entry name" value="GLYCEROL-3-PHOSPHATE ACYLTRANSFERASE-RELATED"/>
    <property type="match status" value="1"/>
</dbReference>
<accession>A0A0P6X125</accession>
<feature type="transmembrane region" description="Helical" evidence="10">
    <location>
        <begin position="179"/>
        <end position="197"/>
    </location>
</feature>
<evidence type="ECO:0000256" key="9">
    <source>
        <dbReference type="ARBA" id="ARBA00023264"/>
    </source>
</evidence>
<feature type="transmembrane region" description="Helical" evidence="10">
    <location>
        <begin position="97"/>
        <end position="115"/>
    </location>
</feature>
<dbReference type="EMBL" id="LGCL01000026">
    <property type="protein sequence ID" value="KPL76031.1"/>
    <property type="molecule type" value="Genomic_DNA"/>
</dbReference>
<feature type="transmembrane region" description="Helical" evidence="10">
    <location>
        <begin position="127"/>
        <end position="149"/>
    </location>
</feature>
<dbReference type="GO" id="GO:0008654">
    <property type="term" value="P:phospholipid biosynthetic process"/>
    <property type="evidence" value="ECO:0007669"/>
    <property type="project" value="UniProtKB-KW"/>
</dbReference>
<comment type="caution">
    <text evidence="11">The sequence shown here is derived from an EMBL/GenBank/DDBJ whole genome shotgun (WGS) entry which is preliminary data.</text>
</comment>
<evidence type="ECO:0000313" key="11">
    <source>
        <dbReference type="EMBL" id="KPL76031.1"/>
    </source>
</evidence>
<keyword evidence="2" id="KW-0444">Lipid biosynthesis</keyword>
<keyword evidence="5 10" id="KW-1133">Transmembrane helix</keyword>
<dbReference type="OrthoDB" id="154729at2"/>
<keyword evidence="4 10" id="KW-0812">Transmembrane</keyword>
<keyword evidence="12" id="KW-1185">Reference proteome</keyword>
<keyword evidence="7 10" id="KW-0472">Membrane</keyword>
<proteinExistence type="predicted"/>
<feature type="transmembrane region" description="Helical" evidence="10">
    <location>
        <begin position="156"/>
        <end position="173"/>
    </location>
</feature>
<evidence type="ECO:0000256" key="5">
    <source>
        <dbReference type="ARBA" id="ARBA00022989"/>
    </source>
</evidence>
<dbReference type="GO" id="GO:0043772">
    <property type="term" value="F:acyl-phosphate glycerol-3-phosphate acyltransferase activity"/>
    <property type="evidence" value="ECO:0007669"/>
    <property type="project" value="InterPro"/>
</dbReference>
<dbReference type="Proteomes" id="UP000050417">
    <property type="component" value="Unassembled WGS sequence"/>
</dbReference>
<keyword evidence="6" id="KW-0443">Lipid metabolism</keyword>
<keyword evidence="1" id="KW-1003">Cell membrane</keyword>
<dbReference type="Pfam" id="PF02660">
    <property type="entry name" value="G3P_acyltransf"/>
    <property type="match status" value="1"/>
</dbReference>
<keyword evidence="9" id="KW-1208">Phospholipid metabolism</keyword>
<organism evidence="11 12">
    <name type="scientific">Ornatilinea apprima</name>
    <dbReference type="NCBI Taxonomy" id="1134406"/>
    <lineage>
        <taxon>Bacteria</taxon>
        <taxon>Bacillati</taxon>
        <taxon>Chloroflexota</taxon>
        <taxon>Anaerolineae</taxon>
        <taxon>Anaerolineales</taxon>
        <taxon>Anaerolineaceae</taxon>
        <taxon>Ornatilinea</taxon>
    </lineage>
</organism>
<dbReference type="AlphaFoldDB" id="A0A0P6X125"/>
<name>A0A0P6X125_9CHLR</name>